<evidence type="ECO:0000313" key="6">
    <source>
        <dbReference type="EMBL" id="MPY45479.1"/>
    </source>
</evidence>
<feature type="region of interest" description="Disordered" evidence="4">
    <location>
        <begin position="289"/>
        <end position="312"/>
    </location>
</feature>
<dbReference type="Pfam" id="PF00106">
    <property type="entry name" value="adh_short"/>
    <property type="match status" value="1"/>
</dbReference>
<evidence type="ECO:0000313" key="7">
    <source>
        <dbReference type="Proteomes" id="UP000326979"/>
    </source>
</evidence>
<reference evidence="6 7" key="1">
    <citation type="submission" date="2019-07" db="EMBL/GenBank/DDBJ databases">
        <title>New species of Amycolatopsis and Streptomyces.</title>
        <authorList>
            <person name="Duangmal K."/>
            <person name="Teo W.F.A."/>
            <person name="Lipun K."/>
        </authorList>
    </citation>
    <scope>NUCLEOTIDE SEQUENCE [LARGE SCALE GENOMIC DNA]</scope>
    <source>
        <strain evidence="6 7">TISTR 2346</strain>
    </source>
</reference>
<dbReference type="NCBIfam" id="NF004526">
    <property type="entry name" value="PRK05872.1"/>
    <property type="match status" value="1"/>
</dbReference>
<evidence type="ECO:0000259" key="5">
    <source>
        <dbReference type="SMART" id="SM00822"/>
    </source>
</evidence>
<feature type="domain" description="Ketoreductase" evidence="5">
    <location>
        <begin position="9"/>
        <end position="200"/>
    </location>
</feature>
<dbReference type="InterPro" id="IPR057326">
    <property type="entry name" value="KR_dom"/>
</dbReference>
<dbReference type="InterPro" id="IPR036291">
    <property type="entry name" value="NAD(P)-bd_dom_sf"/>
</dbReference>
<dbReference type="InterPro" id="IPR002347">
    <property type="entry name" value="SDR_fam"/>
</dbReference>
<dbReference type="GO" id="GO:0016020">
    <property type="term" value="C:membrane"/>
    <property type="evidence" value="ECO:0007669"/>
    <property type="project" value="TreeGrafter"/>
</dbReference>
<dbReference type="SMART" id="SM00822">
    <property type="entry name" value="PKS_KR"/>
    <property type="match status" value="1"/>
</dbReference>
<dbReference type="RefSeq" id="WP_322725032.1">
    <property type="nucleotide sequence ID" value="NZ_BAABEQ010000101.1"/>
</dbReference>
<dbReference type="CDD" id="cd05233">
    <property type="entry name" value="SDR_c"/>
    <property type="match status" value="1"/>
</dbReference>
<accession>A0A5N8WDR6</accession>
<dbReference type="PANTHER" id="PTHR44196">
    <property type="entry name" value="DEHYDROGENASE/REDUCTASE SDR FAMILY MEMBER 7B"/>
    <property type="match status" value="1"/>
</dbReference>
<comment type="similarity">
    <text evidence="1 3">Belongs to the short-chain dehydrogenases/reductases (SDR) family.</text>
</comment>
<evidence type="ECO:0000256" key="3">
    <source>
        <dbReference type="RuleBase" id="RU000363"/>
    </source>
</evidence>
<keyword evidence="2" id="KW-0560">Oxidoreductase</keyword>
<dbReference type="PRINTS" id="PR00080">
    <property type="entry name" value="SDRFAMILY"/>
</dbReference>
<dbReference type="InterPro" id="IPR020904">
    <property type="entry name" value="Sc_DH/Rdtase_CS"/>
</dbReference>
<sequence length="312" mass="33245">MRRVSLAGRVAVVTGAARGIGELLARKLSARGVKVALVGLEPDALKQVSERLHGGGGTSRSSEAESGGAYWHADVTDQEAMTRVAEEVRERFGRVDIVVANAGVANGGTFAGADPEAWRRVIEVNLIGSAVTARAFLPALTESRGYLLQIASLAAMTPAPMMSAYCASKAGVEAYAHSLRAEVAHQGVGVGVAYLSWTDTDMVRGADQDDVMRELRQRLPWPAGRTYPAGPSVDRLVAGIERRSAHVYGQWWLRGLQGVRGYLPGIVATVGQRDMRRFEPRLRNVRTGLVGAGGAADEQERGASATDPGYRP</sequence>
<dbReference type="PRINTS" id="PR00081">
    <property type="entry name" value="GDHRDH"/>
</dbReference>
<dbReference type="EMBL" id="VJZE01000460">
    <property type="protein sequence ID" value="MPY45479.1"/>
    <property type="molecule type" value="Genomic_DNA"/>
</dbReference>
<dbReference type="SUPFAM" id="SSF51735">
    <property type="entry name" value="NAD(P)-binding Rossmann-fold domains"/>
    <property type="match status" value="1"/>
</dbReference>
<gene>
    <name evidence="6" type="ORF">FNH04_37940</name>
</gene>
<dbReference type="PROSITE" id="PS00061">
    <property type="entry name" value="ADH_SHORT"/>
    <property type="match status" value="1"/>
</dbReference>
<feature type="region of interest" description="Disordered" evidence="4">
    <location>
        <begin position="50"/>
        <end position="69"/>
    </location>
</feature>
<dbReference type="Gene3D" id="3.40.50.720">
    <property type="entry name" value="NAD(P)-binding Rossmann-like Domain"/>
    <property type="match status" value="1"/>
</dbReference>
<dbReference type="AlphaFoldDB" id="A0A5N8WDR6"/>
<evidence type="ECO:0000256" key="1">
    <source>
        <dbReference type="ARBA" id="ARBA00006484"/>
    </source>
</evidence>
<evidence type="ECO:0000256" key="4">
    <source>
        <dbReference type="SAM" id="MobiDB-lite"/>
    </source>
</evidence>
<keyword evidence="7" id="KW-1185">Reference proteome</keyword>
<comment type="caution">
    <text evidence="6">The sequence shown here is derived from an EMBL/GenBank/DDBJ whole genome shotgun (WGS) entry which is preliminary data.</text>
</comment>
<dbReference type="PANTHER" id="PTHR44196:SF1">
    <property type="entry name" value="DEHYDROGENASE_REDUCTASE SDR FAMILY MEMBER 7B"/>
    <property type="match status" value="1"/>
</dbReference>
<dbReference type="Proteomes" id="UP000326979">
    <property type="component" value="Unassembled WGS sequence"/>
</dbReference>
<evidence type="ECO:0000256" key="2">
    <source>
        <dbReference type="ARBA" id="ARBA00023002"/>
    </source>
</evidence>
<dbReference type="GO" id="GO:0016491">
    <property type="term" value="F:oxidoreductase activity"/>
    <property type="evidence" value="ECO:0007669"/>
    <property type="project" value="UniProtKB-KW"/>
</dbReference>
<organism evidence="6 7">
    <name type="scientific">Streptomyces phyllanthi</name>
    <dbReference type="NCBI Taxonomy" id="1803180"/>
    <lineage>
        <taxon>Bacteria</taxon>
        <taxon>Bacillati</taxon>
        <taxon>Actinomycetota</taxon>
        <taxon>Actinomycetes</taxon>
        <taxon>Kitasatosporales</taxon>
        <taxon>Streptomycetaceae</taxon>
        <taxon>Streptomyces</taxon>
    </lineage>
</organism>
<name>A0A5N8WDR6_9ACTN</name>
<protein>
    <submittedName>
        <fullName evidence="6">SDR family oxidoreductase</fullName>
    </submittedName>
</protein>
<proteinExistence type="inferred from homology"/>